<proteinExistence type="predicted"/>
<dbReference type="EMBL" id="MEUF01000044">
    <property type="protein sequence ID" value="OGC34407.1"/>
    <property type="molecule type" value="Genomic_DNA"/>
</dbReference>
<gene>
    <name evidence="1" type="ORF">A2311_01470</name>
</gene>
<protein>
    <submittedName>
        <fullName evidence="1">Uncharacterized protein</fullName>
    </submittedName>
</protein>
<sequence length="389" mass="44661">MVVRIFQEHPLPAAMTSRKVGRMAARQLALGAERRPVTSLFEVREYYRRCFAGRIPGPLAEQISWATKRHPALFQLLVEHDVLPLDVLKEGAGLITVVEYLRDDCKIDSCPLDKLEKWLPGQVKYLLEDPFGALYRRGLPYYLKLFQERPELLPIARPSTIKQHIMLGRELKTDAGDALKVREPAMRQSLRLQRPGVICDSRFRNLKRSTADQMTFHRQCWAYFHEVGAAVDYLLAGGEMCWALRENPNESLYALVRRLNYQTDFFSDEGYQTYLSWAGENWSTSDRPFISVTTQPGILPVIKVRGNLFIEVRSTRAFPVVGNYQSLAENEWLVPFVINPAEITGFSLRLPGQTVNFPFVWNHDFTSLEVAGLRYDYDPIKRAYARGTA</sequence>
<dbReference type="Proteomes" id="UP000178951">
    <property type="component" value="Unassembled WGS sequence"/>
</dbReference>
<reference evidence="1 2" key="1">
    <citation type="journal article" date="2016" name="Nat. Commun.">
        <title>Thousands of microbial genomes shed light on interconnected biogeochemical processes in an aquifer system.</title>
        <authorList>
            <person name="Anantharaman K."/>
            <person name="Brown C.T."/>
            <person name="Hug L.A."/>
            <person name="Sharon I."/>
            <person name="Castelle C.J."/>
            <person name="Probst A.J."/>
            <person name="Thomas B.C."/>
            <person name="Singh A."/>
            <person name="Wilkins M.J."/>
            <person name="Karaoz U."/>
            <person name="Brodie E.L."/>
            <person name="Williams K.H."/>
            <person name="Hubbard S.S."/>
            <person name="Banfield J.F."/>
        </authorList>
    </citation>
    <scope>NUCLEOTIDE SEQUENCE [LARGE SCALE GENOMIC DNA]</scope>
</reference>
<comment type="caution">
    <text evidence="1">The sequence shown here is derived from an EMBL/GenBank/DDBJ whole genome shotgun (WGS) entry which is preliminary data.</text>
</comment>
<accession>A0A1F4TP51</accession>
<evidence type="ECO:0000313" key="1">
    <source>
        <dbReference type="EMBL" id="OGC34407.1"/>
    </source>
</evidence>
<dbReference type="AlphaFoldDB" id="A0A1F4TP51"/>
<name>A0A1F4TP51_UNCSA</name>
<organism evidence="1 2">
    <name type="scientific">candidate division WOR-1 bacterium RIFOXYB2_FULL_48_7</name>
    <dbReference type="NCBI Taxonomy" id="1802583"/>
    <lineage>
        <taxon>Bacteria</taxon>
        <taxon>Bacillati</taxon>
        <taxon>Saganbacteria</taxon>
    </lineage>
</organism>
<evidence type="ECO:0000313" key="2">
    <source>
        <dbReference type="Proteomes" id="UP000178951"/>
    </source>
</evidence>